<evidence type="ECO:0000256" key="1">
    <source>
        <dbReference type="SAM" id="MobiDB-lite"/>
    </source>
</evidence>
<protein>
    <submittedName>
        <fullName evidence="3">Heterokaryon incompatibility protein-domain-containing protein</fullName>
    </submittedName>
</protein>
<accession>A0AAV9GE85</accession>
<dbReference type="EMBL" id="MU865955">
    <property type="protein sequence ID" value="KAK4446723.1"/>
    <property type="molecule type" value="Genomic_DNA"/>
</dbReference>
<reference evidence="3" key="2">
    <citation type="submission" date="2023-05" db="EMBL/GenBank/DDBJ databases">
        <authorList>
            <consortium name="Lawrence Berkeley National Laboratory"/>
            <person name="Steindorff A."/>
            <person name="Hensen N."/>
            <person name="Bonometti L."/>
            <person name="Westerberg I."/>
            <person name="Brannstrom I.O."/>
            <person name="Guillou S."/>
            <person name="Cros-Aarteil S."/>
            <person name="Calhoun S."/>
            <person name="Haridas S."/>
            <person name="Kuo A."/>
            <person name="Mondo S."/>
            <person name="Pangilinan J."/>
            <person name="Riley R."/>
            <person name="Labutti K."/>
            <person name="Andreopoulos B."/>
            <person name="Lipzen A."/>
            <person name="Chen C."/>
            <person name="Yanf M."/>
            <person name="Daum C."/>
            <person name="Ng V."/>
            <person name="Clum A."/>
            <person name="Ohm R."/>
            <person name="Martin F."/>
            <person name="Silar P."/>
            <person name="Natvig D."/>
            <person name="Lalanne C."/>
            <person name="Gautier V."/>
            <person name="Ament-Velasquez S.L."/>
            <person name="Kruys A."/>
            <person name="Hutchinson M.I."/>
            <person name="Powell A.J."/>
            <person name="Barry K."/>
            <person name="Miller A.N."/>
            <person name="Grigoriev I.V."/>
            <person name="Debuchy R."/>
            <person name="Gladieux P."/>
            <person name="Thoren M.H."/>
            <person name="Johannesson H."/>
        </authorList>
    </citation>
    <scope>NUCLEOTIDE SEQUENCE</scope>
    <source>
        <strain evidence="3">PSN243</strain>
    </source>
</reference>
<proteinExistence type="predicted"/>
<sequence>MGKRDLFKTFVVPMAVASAKDKTLCIQPIPDVPGKRYIRLLHLLGRGKQEVEDISCTLSVVDVDAALDDYDALSYVWGEDRQPEARIQVNGQKFKITSGLHCALIKLRRSFHTRTLWVDSICINQNDVGEKAKQVALMADIYRNAAQTVVWLGKGAEDSLSAIHRIKFLSCVRSDLARDKEIDSDNLDTANGVGPSAEFQQAIMAVTDHQWWKRVWTAQEIVLAKKATIHQGSQELRWAEFESVIELGMRVFWKDNEVSWGRIRTDANAVSPVKQYRLLKSLRNPPAELNNPADLLLYFLFQTRSRMSTDPRDKIFSLLGLLSPNDVKVLGIEPDYTRSEKDVYTAAARNIILVSDNLDILGACTSPSHARIPSLPSWMPDWGYRRDPSSSSECLVSPMTEDAKGARRTTHASGGAATNMSWEDGGDTLVAEGHCVDVISQVSCAADFQPDPISPATPTSGNSVDENNDQTKSGFFGNPVGFFYEAHDGFSFRKPHKTVAFVRESARRFVTQEFSACFE</sequence>
<feature type="region of interest" description="Disordered" evidence="1">
    <location>
        <begin position="449"/>
        <end position="471"/>
    </location>
</feature>
<feature type="domain" description="Heterokaryon incompatibility" evidence="2">
    <location>
        <begin position="70"/>
        <end position="220"/>
    </location>
</feature>
<feature type="region of interest" description="Disordered" evidence="1">
    <location>
        <begin position="391"/>
        <end position="423"/>
    </location>
</feature>
<evidence type="ECO:0000313" key="4">
    <source>
        <dbReference type="Proteomes" id="UP001321760"/>
    </source>
</evidence>
<reference evidence="3" key="1">
    <citation type="journal article" date="2023" name="Mol. Phylogenet. Evol.">
        <title>Genome-scale phylogeny and comparative genomics of the fungal order Sordariales.</title>
        <authorList>
            <person name="Hensen N."/>
            <person name="Bonometti L."/>
            <person name="Westerberg I."/>
            <person name="Brannstrom I.O."/>
            <person name="Guillou S."/>
            <person name="Cros-Aarteil S."/>
            <person name="Calhoun S."/>
            <person name="Haridas S."/>
            <person name="Kuo A."/>
            <person name="Mondo S."/>
            <person name="Pangilinan J."/>
            <person name="Riley R."/>
            <person name="LaButti K."/>
            <person name="Andreopoulos B."/>
            <person name="Lipzen A."/>
            <person name="Chen C."/>
            <person name="Yan M."/>
            <person name="Daum C."/>
            <person name="Ng V."/>
            <person name="Clum A."/>
            <person name="Steindorff A."/>
            <person name="Ohm R.A."/>
            <person name="Martin F."/>
            <person name="Silar P."/>
            <person name="Natvig D.O."/>
            <person name="Lalanne C."/>
            <person name="Gautier V."/>
            <person name="Ament-Velasquez S.L."/>
            <person name="Kruys A."/>
            <person name="Hutchinson M.I."/>
            <person name="Powell A.J."/>
            <person name="Barry K."/>
            <person name="Miller A.N."/>
            <person name="Grigoriev I.V."/>
            <person name="Debuchy R."/>
            <person name="Gladieux P."/>
            <person name="Hiltunen Thoren M."/>
            <person name="Johannesson H."/>
        </authorList>
    </citation>
    <scope>NUCLEOTIDE SEQUENCE</scope>
    <source>
        <strain evidence="3">PSN243</strain>
    </source>
</reference>
<gene>
    <name evidence="3" type="ORF">QBC34DRAFT_469276</name>
</gene>
<feature type="compositionally biased region" description="Polar residues" evidence="1">
    <location>
        <begin position="456"/>
        <end position="471"/>
    </location>
</feature>
<comment type="caution">
    <text evidence="3">The sequence shown here is derived from an EMBL/GenBank/DDBJ whole genome shotgun (WGS) entry which is preliminary data.</text>
</comment>
<organism evidence="3 4">
    <name type="scientific">Podospora aff. communis PSN243</name>
    <dbReference type="NCBI Taxonomy" id="3040156"/>
    <lineage>
        <taxon>Eukaryota</taxon>
        <taxon>Fungi</taxon>
        <taxon>Dikarya</taxon>
        <taxon>Ascomycota</taxon>
        <taxon>Pezizomycotina</taxon>
        <taxon>Sordariomycetes</taxon>
        <taxon>Sordariomycetidae</taxon>
        <taxon>Sordariales</taxon>
        <taxon>Podosporaceae</taxon>
        <taxon>Podospora</taxon>
    </lineage>
</organism>
<keyword evidence="4" id="KW-1185">Reference proteome</keyword>
<dbReference type="Pfam" id="PF06985">
    <property type="entry name" value="HET"/>
    <property type="match status" value="1"/>
</dbReference>
<dbReference type="AlphaFoldDB" id="A0AAV9GE85"/>
<dbReference type="InterPro" id="IPR052895">
    <property type="entry name" value="HetReg/Transcr_Mod"/>
</dbReference>
<name>A0AAV9GE85_9PEZI</name>
<evidence type="ECO:0000259" key="2">
    <source>
        <dbReference type="Pfam" id="PF06985"/>
    </source>
</evidence>
<evidence type="ECO:0000313" key="3">
    <source>
        <dbReference type="EMBL" id="KAK4446723.1"/>
    </source>
</evidence>
<dbReference type="PANTHER" id="PTHR24148">
    <property type="entry name" value="ANKYRIN REPEAT DOMAIN-CONTAINING PROTEIN 39 HOMOLOG-RELATED"/>
    <property type="match status" value="1"/>
</dbReference>
<dbReference type="Proteomes" id="UP001321760">
    <property type="component" value="Unassembled WGS sequence"/>
</dbReference>
<dbReference type="PANTHER" id="PTHR24148:SF73">
    <property type="entry name" value="HET DOMAIN PROTEIN (AFU_ORTHOLOGUE AFUA_8G01020)"/>
    <property type="match status" value="1"/>
</dbReference>
<dbReference type="InterPro" id="IPR010730">
    <property type="entry name" value="HET"/>
</dbReference>